<evidence type="ECO:0000256" key="1">
    <source>
        <dbReference type="SAM" id="MobiDB-lite"/>
    </source>
</evidence>
<keyword evidence="2" id="KW-0472">Membrane</keyword>
<accession>A0A9P7AZ89</accession>
<dbReference type="Proteomes" id="UP000785200">
    <property type="component" value="Unassembled WGS sequence"/>
</dbReference>
<keyword evidence="2" id="KW-1133">Transmembrane helix</keyword>
<feature type="transmembrane region" description="Helical" evidence="2">
    <location>
        <begin position="218"/>
        <end position="241"/>
    </location>
</feature>
<evidence type="ECO:0000313" key="3">
    <source>
        <dbReference type="EMBL" id="KAG0651478.1"/>
    </source>
</evidence>
<dbReference type="GO" id="GO:0051285">
    <property type="term" value="C:cell cortex of cell tip"/>
    <property type="evidence" value="ECO:0007669"/>
    <property type="project" value="TreeGrafter"/>
</dbReference>
<dbReference type="GO" id="GO:0005886">
    <property type="term" value="C:plasma membrane"/>
    <property type="evidence" value="ECO:0007669"/>
    <property type="project" value="InterPro"/>
</dbReference>
<dbReference type="PANTHER" id="PTHR28019">
    <property type="entry name" value="CELL MEMBRANE PROTEIN YLR413W-RELATED"/>
    <property type="match status" value="1"/>
</dbReference>
<dbReference type="OrthoDB" id="4480814at2759"/>
<dbReference type="Pfam" id="PF06687">
    <property type="entry name" value="SUR7"/>
    <property type="match status" value="1"/>
</dbReference>
<dbReference type="AlphaFoldDB" id="A0A9P7AZ89"/>
<protein>
    <submittedName>
        <fullName evidence="3">Uncharacterized protein</fullName>
    </submittedName>
</protein>
<dbReference type="PANTHER" id="PTHR28019:SF2">
    <property type="entry name" value="CELL MEMBRANE PROTEIN YLR413W-RELATED"/>
    <property type="match status" value="1"/>
</dbReference>
<keyword evidence="4" id="KW-1185">Reference proteome</keyword>
<proteinExistence type="predicted"/>
<keyword evidence="2" id="KW-0812">Transmembrane</keyword>
<feature type="transmembrane region" description="Helical" evidence="2">
    <location>
        <begin position="169"/>
        <end position="198"/>
    </location>
</feature>
<evidence type="ECO:0000313" key="4">
    <source>
        <dbReference type="Proteomes" id="UP000785200"/>
    </source>
</evidence>
<comment type="caution">
    <text evidence="3">The sequence shown here is derived from an EMBL/GenBank/DDBJ whole genome shotgun (WGS) entry which is preliminary data.</text>
</comment>
<dbReference type="InterPro" id="IPR052413">
    <property type="entry name" value="SUR7_domain"/>
</dbReference>
<feature type="region of interest" description="Disordered" evidence="1">
    <location>
        <begin position="312"/>
        <end position="369"/>
    </location>
</feature>
<reference evidence="3" key="1">
    <citation type="submission" date="2019-07" db="EMBL/GenBank/DDBJ databases">
        <title>Hyphodiscus hymeniophilus genome sequencing and assembly.</title>
        <authorList>
            <person name="Kramer G."/>
            <person name="Nodwell J."/>
        </authorList>
    </citation>
    <scope>NUCLEOTIDE SEQUENCE</scope>
    <source>
        <strain evidence="3">ATCC 34498</strain>
    </source>
</reference>
<evidence type="ECO:0000256" key="2">
    <source>
        <dbReference type="SAM" id="Phobius"/>
    </source>
</evidence>
<organism evidence="3 4">
    <name type="scientific">Hyphodiscus hymeniophilus</name>
    <dbReference type="NCBI Taxonomy" id="353542"/>
    <lineage>
        <taxon>Eukaryota</taxon>
        <taxon>Fungi</taxon>
        <taxon>Dikarya</taxon>
        <taxon>Ascomycota</taxon>
        <taxon>Pezizomycotina</taxon>
        <taxon>Leotiomycetes</taxon>
        <taxon>Helotiales</taxon>
        <taxon>Hyphodiscaceae</taxon>
        <taxon>Hyphodiscus</taxon>
    </lineage>
</organism>
<dbReference type="GO" id="GO:0031505">
    <property type="term" value="P:fungal-type cell wall organization"/>
    <property type="evidence" value="ECO:0007669"/>
    <property type="project" value="TreeGrafter"/>
</dbReference>
<name>A0A9P7AZ89_9HELO</name>
<feature type="transmembrane region" description="Helical" evidence="2">
    <location>
        <begin position="138"/>
        <end position="157"/>
    </location>
</feature>
<dbReference type="EMBL" id="VNKQ01000004">
    <property type="protein sequence ID" value="KAG0651478.1"/>
    <property type="molecule type" value="Genomic_DNA"/>
</dbReference>
<gene>
    <name evidence="3" type="ORF">D0Z07_1553</name>
</gene>
<dbReference type="InterPro" id="IPR009571">
    <property type="entry name" value="SUR7/Rim9-like_fungi"/>
</dbReference>
<sequence length="369" mass="39247">MRGALFISLGLAGLSTLLILLVLIAGTNKHVLVDWFFLKANTGALSVSSKLSNSTYLSDLSKVSGTDLVGSNANSSSLGIGNWTTISLFTSCTDTNSSVTCSTPHFGFSFSPSTGLKLDSTGLQGSHGLVSIPSYGHLSQFLGIAYILALLLTVLTKGMNILSCCVPRAVIASAFTSILATIFLLAASGAALGVFINLKGKWNAALLSAGIKTALGSKLFIVSWIATVLMLLNSILLCVSYRHQSKQGRQRGMARGVGVIDHSGMDKSGVGTETFAAPKRTRTLQLLKKVGTWKRQKYTQIEKQPAVRGIPNDEDILNRRGFGGGEDEDEDEIELARHSTRGIPLQPFGNTQTKDISAAYEPYRQAGGE</sequence>